<reference evidence="1 2" key="1">
    <citation type="submission" date="2023-05" db="EMBL/GenBank/DDBJ databases">
        <title>Genome sequence of Pinibacter sp. MAH-24.</title>
        <authorList>
            <person name="Huq M.A."/>
        </authorList>
    </citation>
    <scope>NUCLEOTIDE SEQUENCE [LARGE SCALE GENOMIC DNA]</scope>
    <source>
        <strain evidence="1 2">MAH-24</strain>
    </source>
</reference>
<evidence type="ECO:0000313" key="2">
    <source>
        <dbReference type="Proteomes" id="UP001226434"/>
    </source>
</evidence>
<gene>
    <name evidence="1" type="ORF">QJ048_20150</name>
</gene>
<dbReference type="Proteomes" id="UP001226434">
    <property type="component" value="Unassembled WGS sequence"/>
</dbReference>
<organism evidence="1 2">
    <name type="scientific">Pinibacter soli</name>
    <dbReference type="NCBI Taxonomy" id="3044211"/>
    <lineage>
        <taxon>Bacteria</taxon>
        <taxon>Pseudomonadati</taxon>
        <taxon>Bacteroidota</taxon>
        <taxon>Chitinophagia</taxon>
        <taxon>Chitinophagales</taxon>
        <taxon>Chitinophagaceae</taxon>
        <taxon>Pinibacter</taxon>
    </lineage>
</organism>
<sequence length="603" mass="63714">MKKSLALFVPLCVLLIYIFSCGKENSSEPNYNATISTQWEFKEGSNNYGGTIDSAFMQAGSSGANVAVTGRSSDKTGLILFAIENFDTTKPATYQVNHVGFTYMKNNAIIYQSDTGNFQIIITKISATSISGTFSGTVKDPFGARKQIRDGRFTLTLKSNIPPPPAAKDSGWVSFWAKGNPNGGGPIKVRINDKTETISVFTSSAPADCQTAGTARFKVPVGTYTWVAASNTQDSVKGTVTVSKGGCERKEVVLQQTGPVMGQVEFWAKNSCTEGGSIRIKIDGKDEKSITTFTSTEPSDCSLSGCATFSLLPGEHSYKAYCGKSDSMEGKITITANQCIKKQVTFTVAAAKFELTATSCSSATFQGSYYTGVALTSANAVTISVNVISPGTYTITTGKSNGISFSGSGTFTTTGVQQITLYGLGTPGNDAMANVPIEVGTSRCSLQIAVSAPPPTSGSWSFTEGGVTYSGTFGRYNSFGDDLVSGKVMTLYGSASTADTTFRINVHFNGSPSQPVPGNYVSEPNSFAINSTEVTMYTDLPPNAKYIYYEKCGTCALSNLKITVTISSYDAATKTVAGTFSGNGWNKKGDVVTISNGKFKATL</sequence>
<proteinExistence type="predicted"/>
<accession>A0ABT6RJT4</accession>
<name>A0ABT6RJT4_9BACT</name>
<dbReference type="EMBL" id="JASBRG010000007">
    <property type="protein sequence ID" value="MDI3322112.1"/>
    <property type="molecule type" value="Genomic_DNA"/>
</dbReference>
<comment type="caution">
    <text evidence="1">The sequence shown here is derived from an EMBL/GenBank/DDBJ whole genome shotgun (WGS) entry which is preliminary data.</text>
</comment>
<protein>
    <submittedName>
        <fullName evidence="1">Uncharacterized protein</fullName>
    </submittedName>
</protein>
<dbReference type="RefSeq" id="WP_282336232.1">
    <property type="nucleotide sequence ID" value="NZ_JASBRG010000007.1"/>
</dbReference>
<keyword evidence="2" id="KW-1185">Reference proteome</keyword>
<evidence type="ECO:0000313" key="1">
    <source>
        <dbReference type="EMBL" id="MDI3322112.1"/>
    </source>
</evidence>